<organism evidence="5 6">
    <name type="scientific">Laetiporus sulphureus 93-53</name>
    <dbReference type="NCBI Taxonomy" id="1314785"/>
    <lineage>
        <taxon>Eukaryota</taxon>
        <taxon>Fungi</taxon>
        <taxon>Dikarya</taxon>
        <taxon>Basidiomycota</taxon>
        <taxon>Agaricomycotina</taxon>
        <taxon>Agaricomycetes</taxon>
        <taxon>Polyporales</taxon>
        <taxon>Laetiporus</taxon>
    </lineage>
</organism>
<sequence length="1084" mass="118255">MATVDIPLSPPLDGSIPVLPGFLDFHAQHNPTRPMYHLISEDEKLSNTTISFQQFAYATHRVARLFHSIHSTPGRPVVALLINCDTVLYHALLVGLVRAGLVPFPIMPRNSAPAVLNMLERIGCHHVIFQPTFAHLVDAVRSSNTEYQVHVHDLPDITDIFPELVNSSVTEVPEAYTMPAPPSPSDVLFYLHSSGSTGFPKPIPQTRNTLLSWSRSSSLVDARDRGLHFGPMALPAFHTLGVIIQLCAPLVSGQYAALFFPRAHRSLPPLVPTPENTVAAARRARIDVLVFVPTFLEALARDDKSVQYLASLPAVCFSGGPLADATGATLVSAGVNLYPIYGGTEFGAPVRIFDFDDDPNNTCAVKSKARIDWKYMQIVKECNPRWVPQGNGTYELQFLSCPGHQLGVENLPNGEHGYATSDLWEPHPSKPGLWRIVGRKDDLIILSEKVTVEQEYSIGSSPLVQGALMFGRGRAQIGLLVEPQPNVAISPQDESVLAQFRNALWPDVEKANRVMPAFARIYKEMILVTDASRPLVRAGKGTVIRAPSLALYEKEINALYEAVEQSSSSDAAHPPPSWKGSDLTSWLIDQATLLNDHRSIDKSRDLFEQGFDSCFSLSATFLRNKIIGALRASPDPAASSAALEIHSDFVFSHPTVGELADAISKLVHPEESTSMHTQSPEEQIATLVEKYTASLPPAPKFDNVDRSRHAVVMITGTTGNVGANVLAQALANERVSRVVAVNRGSSLLERHRKTFAAAKVPLELLSNRKLVLLGVDFDRDDLGLEEAVLQELRSSVTHVVHSAWRVDFNLKLSSFESNISAVVRLMTALPRAHLIFTSSISAVQSWNMAERGPIVPERPIEDSAVAAGTGYGMSKYVVEQILSKANSAGWRTTVVRIGQVCGSADTGTWNTAEWVPILVKSSMALESFPAMDGAVSWIPISALASSIMDLVMAEHPPELINLAHPRPIPSHDVFHAIAVALGIDLPVISMERWIAKLEDSAKDSSIKGLSDIPAIKLLDFFRTRAVQTKEAQDAGVETVEMGGLPLMATSEAVRACPTLKDLEPLSQKHASAWVRFWRSEGFIA</sequence>
<dbReference type="Gene3D" id="3.40.50.12780">
    <property type="entry name" value="N-terminal domain of ligase-like"/>
    <property type="match status" value="1"/>
</dbReference>
<dbReference type="Proteomes" id="UP000076871">
    <property type="component" value="Unassembled WGS sequence"/>
</dbReference>
<dbReference type="InterPro" id="IPR020845">
    <property type="entry name" value="AMP-binding_CS"/>
</dbReference>
<reference evidence="5 6" key="1">
    <citation type="journal article" date="2016" name="Mol. Biol. Evol.">
        <title>Comparative Genomics of Early-Diverging Mushroom-Forming Fungi Provides Insights into the Origins of Lignocellulose Decay Capabilities.</title>
        <authorList>
            <person name="Nagy L.G."/>
            <person name="Riley R."/>
            <person name="Tritt A."/>
            <person name="Adam C."/>
            <person name="Daum C."/>
            <person name="Floudas D."/>
            <person name="Sun H."/>
            <person name="Yadav J.S."/>
            <person name="Pangilinan J."/>
            <person name="Larsson K.H."/>
            <person name="Matsuura K."/>
            <person name="Barry K."/>
            <person name="Labutti K."/>
            <person name="Kuo R."/>
            <person name="Ohm R.A."/>
            <person name="Bhattacharya S.S."/>
            <person name="Shirouzu T."/>
            <person name="Yoshinaga Y."/>
            <person name="Martin F.M."/>
            <person name="Grigoriev I.V."/>
            <person name="Hibbett D.S."/>
        </authorList>
    </citation>
    <scope>NUCLEOTIDE SEQUENCE [LARGE SCALE GENOMIC DNA]</scope>
    <source>
        <strain evidence="5 6">93-53</strain>
    </source>
</reference>
<dbReference type="Pfam" id="PF07993">
    <property type="entry name" value="NAD_binding_4"/>
    <property type="match status" value="1"/>
</dbReference>
<dbReference type="AlphaFoldDB" id="A0A165DW50"/>
<evidence type="ECO:0000256" key="1">
    <source>
        <dbReference type="ARBA" id="ARBA00022450"/>
    </source>
</evidence>
<dbReference type="InterPro" id="IPR000873">
    <property type="entry name" value="AMP-dep_synth/lig_dom"/>
</dbReference>
<dbReference type="Pfam" id="PF23562">
    <property type="entry name" value="AMP-binding_C_3"/>
    <property type="match status" value="1"/>
</dbReference>
<proteinExistence type="predicted"/>
<dbReference type="SUPFAM" id="SSF51735">
    <property type="entry name" value="NAD(P)-binding Rossmann-fold domains"/>
    <property type="match status" value="1"/>
</dbReference>
<feature type="domain" description="Thioester reductase (TE)" evidence="4">
    <location>
        <begin position="714"/>
        <end position="944"/>
    </location>
</feature>
<dbReference type="Gene3D" id="3.40.50.720">
    <property type="entry name" value="NAD(P)-binding Rossmann-like Domain"/>
    <property type="match status" value="1"/>
</dbReference>
<accession>A0A165DW50</accession>
<dbReference type="STRING" id="1314785.A0A165DW50"/>
<dbReference type="Pfam" id="PF00501">
    <property type="entry name" value="AMP-binding"/>
    <property type="match status" value="1"/>
</dbReference>
<gene>
    <name evidence="5" type="ORF">LAESUDRAFT_714723</name>
</gene>
<keyword evidence="6" id="KW-1185">Reference proteome</keyword>
<dbReference type="RefSeq" id="XP_040763490.1">
    <property type="nucleotide sequence ID" value="XM_040907088.1"/>
</dbReference>
<dbReference type="SUPFAM" id="SSF56801">
    <property type="entry name" value="Acetyl-CoA synthetase-like"/>
    <property type="match status" value="1"/>
</dbReference>
<evidence type="ECO:0000259" key="4">
    <source>
        <dbReference type="Pfam" id="PF07993"/>
    </source>
</evidence>
<keyword evidence="1" id="KW-0596">Phosphopantetheine</keyword>
<dbReference type="GeneID" id="63824117"/>
<dbReference type="InterPro" id="IPR051414">
    <property type="entry name" value="Adenylate-forming_Reductase"/>
</dbReference>
<dbReference type="InterPro" id="IPR036291">
    <property type="entry name" value="NAD(P)-bd_dom_sf"/>
</dbReference>
<keyword evidence="2" id="KW-0597">Phosphoprotein</keyword>
<dbReference type="PANTHER" id="PTHR43439">
    <property type="entry name" value="PHENYLACETATE-COENZYME A LIGASE"/>
    <property type="match status" value="1"/>
</dbReference>
<evidence type="ECO:0000313" key="6">
    <source>
        <dbReference type="Proteomes" id="UP000076871"/>
    </source>
</evidence>
<feature type="domain" description="AMP-dependent synthetase/ligase" evidence="3">
    <location>
        <begin position="27"/>
        <end position="358"/>
    </location>
</feature>
<dbReference type="PROSITE" id="PS00455">
    <property type="entry name" value="AMP_BINDING"/>
    <property type="match status" value="1"/>
</dbReference>
<dbReference type="OrthoDB" id="429813at2759"/>
<name>A0A165DW50_9APHY</name>
<dbReference type="InParanoid" id="A0A165DW50"/>
<evidence type="ECO:0000313" key="5">
    <source>
        <dbReference type="EMBL" id="KZT05750.1"/>
    </source>
</evidence>
<dbReference type="InterPro" id="IPR042099">
    <property type="entry name" value="ANL_N_sf"/>
</dbReference>
<dbReference type="EMBL" id="KV427628">
    <property type="protein sequence ID" value="KZT05750.1"/>
    <property type="molecule type" value="Genomic_DNA"/>
</dbReference>
<evidence type="ECO:0000259" key="3">
    <source>
        <dbReference type="Pfam" id="PF00501"/>
    </source>
</evidence>
<protein>
    <submittedName>
        <fullName evidence="5">Putative aminoadipate reductase</fullName>
    </submittedName>
</protein>
<dbReference type="PANTHER" id="PTHR43439:SF2">
    <property type="entry name" value="ENZYME, PUTATIVE (JCVI)-RELATED"/>
    <property type="match status" value="1"/>
</dbReference>
<dbReference type="InterPro" id="IPR013120">
    <property type="entry name" value="FAR_NAD-bd"/>
</dbReference>
<evidence type="ECO:0000256" key="2">
    <source>
        <dbReference type="ARBA" id="ARBA00022553"/>
    </source>
</evidence>